<gene>
    <name evidence="2" type="ORF">KFL_001350160</name>
</gene>
<dbReference type="Proteomes" id="UP000054558">
    <property type="component" value="Unassembled WGS sequence"/>
</dbReference>
<keyword evidence="1" id="KW-0732">Signal</keyword>
<dbReference type="EMBL" id="DF237084">
    <property type="protein sequence ID" value="GAQ83091.1"/>
    <property type="molecule type" value="Genomic_DNA"/>
</dbReference>
<protein>
    <recommendedName>
        <fullName evidence="4">Secreted protein</fullName>
    </recommendedName>
</protein>
<keyword evidence="3" id="KW-1185">Reference proteome</keyword>
<sequence>MATLFSSLLCTAHSSGICPKSIGVAPDSTSCLLGENRAWLAECCNGRVRARDAGLLGCPSGGAYRKASPSLVT</sequence>
<organism evidence="2 3">
    <name type="scientific">Klebsormidium nitens</name>
    <name type="common">Green alga</name>
    <name type="synonym">Ulothrix nitens</name>
    <dbReference type="NCBI Taxonomy" id="105231"/>
    <lineage>
        <taxon>Eukaryota</taxon>
        <taxon>Viridiplantae</taxon>
        <taxon>Streptophyta</taxon>
        <taxon>Klebsormidiophyceae</taxon>
        <taxon>Klebsormidiales</taxon>
        <taxon>Klebsormidiaceae</taxon>
        <taxon>Klebsormidium</taxon>
    </lineage>
</organism>
<evidence type="ECO:0008006" key="4">
    <source>
        <dbReference type="Google" id="ProtNLM"/>
    </source>
</evidence>
<feature type="chain" id="PRO_5012982594" description="Secreted protein" evidence="1">
    <location>
        <begin position="17"/>
        <end position="73"/>
    </location>
</feature>
<accession>A0A1Y1I1N8</accession>
<evidence type="ECO:0000313" key="2">
    <source>
        <dbReference type="EMBL" id="GAQ83091.1"/>
    </source>
</evidence>
<evidence type="ECO:0000313" key="3">
    <source>
        <dbReference type="Proteomes" id="UP000054558"/>
    </source>
</evidence>
<reference evidence="2 3" key="1">
    <citation type="journal article" date="2014" name="Nat. Commun.">
        <title>Klebsormidium flaccidum genome reveals primary factors for plant terrestrial adaptation.</title>
        <authorList>
            <person name="Hori K."/>
            <person name="Maruyama F."/>
            <person name="Fujisawa T."/>
            <person name="Togashi T."/>
            <person name="Yamamoto N."/>
            <person name="Seo M."/>
            <person name="Sato S."/>
            <person name="Yamada T."/>
            <person name="Mori H."/>
            <person name="Tajima N."/>
            <person name="Moriyama T."/>
            <person name="Ikeuchi M."/>
            <person name="Watanabe M."/>
            <person name="Wada H."/>
            <person name="Kobayashi K."/>
            <person name="Saito M."/>
            <person name="Masuda T."/>
            <person name="Sasaki-Sekimoto Y."/>
            <person name="Mashiguchi K."/>
            <person name="Awai K."/>
            <person name="Shimojima M."/>
            <person name="Masuda S."/>
            <person name="Iwai M."/>
            <person name="Nobusawa T."/>
            <person name="Narise T."/>
            <person name="Kondo S."/>
            <person name="Saito H."/>
            <person name="Sato R."/>
            <person name="Murakawa M."/>
            <person name="Ihara Y."/>
            <person name="Oshima-Yamada Y."/>
            <person name="Ohtaka K."/>
            <person name="Satoh M."/>
            <person name="Sonobe K."/>
            <person name="Ishii M."/>
            <person name="Ohtani R."/>
            <person name="Kanamori-Sato M."/>
            <person name="Honoki R."/>
            <person name="Miyazaki D."/>
            <person name="Mochizuki H."/>
            <person name="Umetsu J."/>
            <person name="Higashi K."/>
            <person name="Shibata D."/>
            <person name="Kamiya Y."/>
            <person name="Sato N."/>
            <person name="Nakamura Y."/>
            <person name="Tabata S."/>
            <person name="Ida S."/>
            <person name="Kurokawa K."/>
            <person name="Ohta H."/>
        </authorList>
    </citation>
    <scope>NUCLEOTIDE SEQUENCE [LARGE SCALE GENOMIC DNA]</scope>
    <source>
        <strain evidence="2 3">NIES-2285</strain>
    </source>
</reference>
<feature type="signal peptide" evidence="1">
    <location>
        <begin position="1"/>
        <end position="16"/>
    </location>
</feature>
<dbReference type="AlphaFoldDB" id="A0A1Y1I1N8"/>
<proteinExistence type="predicted"/>
<name>A0A1Y1I1N8_KLENI</name>
<evidence type="ECO:0000256" key="1">
    <source>
        <dbReference type="SAM" id="SignalP"/>
    </source>
</evidence>